<protein>
    <submittedName>
        <fullName evidence="1">Uncharacterized protein</fullName>
    </submittedName>
</protein>
<accession>A0A8X6U0D7</accession>
<gene>
    <name evidence="1" type="ORF">NPIL_631431</name>
</gene>
<evidence type="ECO:0000313" key="2">
    <source>
        <dbReference type="Proteomes" id="UP000887013"/>
    </source>
</evidence>
<proteinExistence type="predicted"/>
<comment type="caution">
    <text evidence="1">The sequence shown here is derived from an EMBL/GenBank/DDBJ whole genome shotgun (WGS) entry which is preliminary data.</text>
</comment>
<sequence length="234" mass="27333">MLKVVLLTSFVTLHSLWCLFEIFVHSNVQFVFHLIPYYVTIELLKLKSSSESRKTENSDKEMILYPAITLMEERVEKCAEIKNNIIENKEKANFERAVKDHMESNASVLIHHQKKDAIWSSNTSAFKKFSPSTQRKAILHPARHTFENSQNTLSKLSKYKFSARRGKSFTIDNSVFENEDIELIEIFEKHKARHFVPIPAKATPMAAEDTEHNECEFSHKKKKTFIRKMKNIFP</sequence>
<reference evidence="1" key="1">
    <citation type="submission" date="2020-08" db="EMBL/GenBank/DDBJ databases">
        <title>Multicomponent nature underlies the extraordinary mechanical properties of spider dragline silk.</title>
        <authorList>
            <person name="Kono N."/>
            <person name="Nakamura H."/>
            <person name="Mori M."/>
            <person name="Yoshida Y."/>
            <person name="Ohtoshi R."/>
            <person name="Malay A.D."/>
            <person name="Moran D.A.P."/>
            <person name="Tomita M."/>
            <person name="Numata K."/>
            <person name="Arakawa K."/>
        </authorList>
    </citation>
    <scope>NUCLEOTIDE SEQUENCE</scope>
</reference>
<evidence type="ECO:0000313" key="1">
    <source>
        <dbReference type="EMBL" id="GFT68901.1"/>
    </source>
</evidence>
<organism evidence="1 2">
    <name type="scientific">Nephila pilipes</name>
    <name type="common">Giant wood spider</name>
    <name type="synonym">Nephila maculata</name>
    <dbReference type="NCBI Taxonomy" id="299642"/>
    <lineage>
        <taxon>Eukaryota</taxon>
        <taxon>Metazoa</taxon>
        <taxon>Ecdysozoa</taxon>
        <taxon>Arthropoda</taxon>
        <taxon>Chelicerata</taxon>
        <taxon>Arachnida</taxon>
        <taxon>Araneae</taxon>
        <taxon>Araneomorphae</taxon>
        <taxon>Entelegynae</taxon>
        <taxon>Araneoidea</taxon>
        <taxon>Nephilidae</taxon>
        <taxon>Nephila</taxon>
    </lineage>
</organism>
<name>A0A8X6U0D7_NEPPI</name>
<dbReference type="AlphaFoldDB" id="A0A8X6U0D7"/>
<dbReference type="EMBL" id="BMAW01116062">
    <property type="protein sequence ID" value="GFT68901.1"/>
    <property type="molecule type" value="Genomic_DNA"/>
</dbReference>
<dbReference type="Proteomes" id="UP000887013">
    <property type="component" value="Unassembled WGS sequence"/>
</dbReference>
<dbReference type="OrthoDB" id="10402416at2759"/>
<keyword evidence="2" id="KW-1185">Reference proteome</keyword>